<accession>A0A655XM19</accession>
<protein>
    <submittedName>
        <fullName evidence="1">Uncharacterized protein</fullName>
    </submittedName>
</protein>
<dbReference type="Proteomes" id="UP000046067">
    <property type="component" value="Unassembled WGS sequence"/>
</dbReference>
<evidence type="ECO:0000313" key="1">
    <source>
        <dbReference type="EMBL" id="CSC17050.1"/>
    </source>
</evidence>
<name>A0A655XM19_VIBCL</name>
<proteinExistence type="predicted"/>
<dbReference type="EMBL" id="CWQJ01000010">
    <property type="protein sequence ID" value="CSC17050.1"/>
    <property type="molecule type" value="Genomic_DNA"/>
</dbReference>
<gene>
    <name evidence="1" type="ORF">ERS013201_01959</name>
</gene>
<reference evidence="1 2" key="1">
    <citation type="submission" date="2015-07" db="EMBL/GenBank/DDBJ databases">
        <authorList>
            <consortium name="Pathogen Informatics"/>
        </authorList>
    </citation>
    <scope>NUCLEOTIDE SEQUENCE [LARGE SCALE GENOMIC DNA]</scope>
    <source>
        <strain evidence="1 2">A325</strain>
    </source>
</reference>
<organism evidence="1 2">
    <name type="scientific">Vibrio cholerae</name>
    <dbReference type="NCBI Taxonomy" id="666"/>
    <lineage>
        <taxon>Bacteria</taxon>
        <taxon>Pseudomonadati</taxon>
        <taxon>Pseudomonadota</taxon>
        <taxon>Gammaproteobacteria</taxon>
        <taxon>Vibrionales</taxon>
        <taxon>Vibrionaceae</taxon>
        <taxon>Vibrio</taxon>
    </lineage>
</organism>
<sequence>MIALSFRAAANQIVRKLVCNRKEIGEVLLAFVVGADVDRDDNIGAHRTRDLNRHVIGDTTIHQP</sequence>
<dbReference type="AlphaFoldDB" id="A0A655XM19"/>
<evidence type="ECO:0000313" key="2">
    <source>
        <dbReference type="Proteomes" id="UP000046067"/>
    </source>
</evidence>